<dbReference type="InterPro" id="IPR036188">
    <property type="entry name" value="FAD/NAD-bd_sf"/>
</dbReference>
<evidence type="ECO:0000256" key="2">
    <source>
        <dbReference type="ARBA" id="ARBA00022857"/>
    </source>
</evidence>
<dbReference type="Gene3D" id="3.20.20.100">
    <property type="entry name" value="NADP-dependent oxidoreductase domain"/>
    <property type="match status" value="1"/>
</dbReference>
<dbReference type="SUPFAM" id="SSF51430">
    <property type="entry name" value="NAD(P)-linked oxidoreductase"/>
    <property type="match status" value="1"/>
</dbReference>
<dbReference type="Pfam" id="PF00248">
    <property type="entry name" value="Aldo_ket_red"/>
    <property type="match status" value="1"/>
</dbReference>
<dbReference type="PANTHER" id="PTHR43827:SF3">
    <property type="entry name" value="NADP-DEPENDENT OXIDOREDUCTASE DOMAIN-CONTAINING PROTEIN"/>
    <property type="match status" value="1"/>
</dbReference>
<protein>
    <recommendedName>
        <fullName evidence="8">Prostaglandin F synthase</fullName>
    </recommendedName>
</protein>
<feature type="domain" description="NADP-dependent oxidoreductase" evidence="4">
    <location>
        <begin position="191"/>
        <end position="347"/>
    </location>
</feature>
<dbReference type="InterPro" id="IPR018170">
    <property type="entry name" value="Aldo/ket_reductase_CS"/>
</dbReference>
<evidence type="ECO:0000259" key="5">
    <source>
        <dbReference type="Pfam" id="PF05199"/>
    </source>
</evidence>
<accession>A0A812V6J1</accession>
<sequence>MQQVLDSQSSPELKQVGGAVRLTEVTEGPFCVISPAPLRSCVQAGCQNSIGKMSNLLQVATDVTTTSQCPARTARIHREGSPGVVDSQSGTQGIHRCPSIMSRSEPLIGFPLPRLRVLGTTNLRVADTSVYPESPSGHSDAPARLVGELCARFVLRDIAARGKNQEHSGEASVQLRGYRSVRMPLRGFGTNGVQGEQVQKSLKMFFQLGGRMVDTAVLYDNHADIGHAIAKSKIPREEVFIVSKIPPTQMGYDETYDAVLRSVDELGTHLDLVLLHWPSNFDSKDPLPECASVSWRACRAAAWKGLERAFKAGKVRALGVSNFGVQHLSALLADGPSLPIAVNQVQTRTAAVCCSWCSGEFFNVVLIGCRYRLLGLKGLSLIPRGLSSTCLNA</sequence>
<evidence type="ECO:0008006" key="8">
    <source>
        <dbReference type="Google" id="ProtNLM"/>
    </source>
</evidence>
<dbReference type="PRINTS" id="PR00069">
    <property type="entry name" value="ALDKETRDTASE"/>
</dbReference>
<dbReference type="GO" id="GO:0016616">
    <property type="term" value="F:oxidoreductase activity, acting on the CH-OH group of donors, NAD or NADP as acceptor"/>
    <property type="evidence" value="ECO:0007669"/>
    <property type="project" value="UniProtKB-ARBA"/>
</dbReference>
<name>A0A812V6J1_9DINO</name>
<proteinExistence type="inferred from homology"/>
<gene>
    <name evidence="6" type="ORF">SNAT2548_LOCUS34375</name>
</gene>
<organism evidence="6 7">
    <name type="scientific">Symbiodinium natans</name>
    <dbReference type="NCBI Taxonomy" id="878477"/>
    <lineage>
        <taxon>Eukaryota</taxon>
        <taxon>Sar</taxon>
        <taxon>Alveolata</taxon>
        <taxon>Dinophyceae</taxon>
        <taxon>Suessiales</taxon>
        <taxon>Symbiodiniaceae</taxon>
        <taxon>Symbiodinium</taxon>
    </lineage>
</organism>
<dbReference type="InterPro" id="IPR007867">
    <property type="entry name" value="GMC_OxRtase_C"/>
</dbReference>
<reference evidence="6" key="1">
    <citation type="submission" date="2021-02" db="EMBL/GenBank/DDBJ databases">
        <authorList>
            <person name="Dougan E. K."/>
            <person name="Rhodes N."/>
            <person name="Thang M."/>
            <person name="Chan C."/>
        </authorList>
    </citation>
    <scope>NUCLEOTIDE SEQUENCE</scope>
</reference>
<comment type="similarity">
    <text evidence="1">Belongs to the aldo/keto reductase family.</text>
</comment>
<evidence type="ECO:0000313" key="6">
    <source>
        <dbReference type="EMBL" id="CAE7604408.1"/>
    </source>
</evidence>
<dbReference type="Pfam" id="PF05199">
    <property type="entry name" value="GMC_oxred_C"/>
    <property type="match status" value="1"/>
</dbReference>
<dbReference type="PANTHER" id="PTHR43827">
    <property type="entry name" value="2,5-DIKETO-D-GLUCONIC ACID REDUCTASE"/>
    <property type="match status" value="1"/>
</dbReference>
<dbReference type="InterPro" id="IPR020471">
    <property type="entry name" value="AKR"/>
</dbReference>
<dbReference type="PROSITE" id="PS00062">
    <property type="entry name" value="ALDOKETO_REDUCTASE_2"/>
    <property type="match status" value="1"/>
</dbReference>
<dbReference type="CDD" id="cd19071">
    <property type="entry name" value="AKR_AKR1-5-like"/>
    <property type="match status" value="1"/>
</dbReference>
<dbReference type="Gene3D" id="3.50.50.60">
    <property type="entry name" value="FAD/NAD(P)-binding domain"/>
    <property type="match status" value="1"/>
</dbReference>
<keyword evidence="2" id="KW-0521">NADP</keyword>
<comment type="caution">
    <text evidence="6">The sequence shown here is derived from an EMBL/GenBank/DDBJ whole genome shotgun (WGS) entry which is preliminary data.</text>
</comment>
<dbReference type="EMBL" id="CAJNDS010002804">
    <property type="protein sequence ID" value="CAE7604408.1"/>
    <property type="molecule type" value="Genomic_DNA"/>
</dbReference>
<feature type="domain" description="Glucose-methanol-choline oxidoreductase C-terminal" evidence="5">
    <location>
        <begin position="113"/>
        <end position="143"/>
    </location>
</feature>
<evidence type="ECO:0000256" key="3">
    <source>
        <dbReference type="ARBA" id="ARBA00023002"/>
    </source>
</evidence>
<evidence type="ECO:0000313" key="7">
    <source>
        <dbReference type="Proteomes" id="UP000604046"/>
    </source>
</evidence>
<dbReference type="InterPro" id="IPR036812">
    <property type="entry name" value="NAD(P)_OxRdtase_dom_sf"/>
</dbReference>
<evidence type="ECO:0000259" key="4">
    <source>
        <dbReference type="Pfam" id="PF00248"/>
    </source>
</evidence>
<dbReference type="AlphaFoldDB" id="A0A812V6J1"/>
<dbReference type="OrthoDB" id="269227at2759"/>
<evidence type="ECO:0000256" key="1">
    <source>
        <dbReference type="ARBA" id="ARBA00007905"/>
    </source>
</evidence>
<dbReference type="Proteomes" id="UP000604046">
    <property type="component" value="Unassembled WGS sequence"/>
</dbReference>
<keyword evidence="3" id="KW-0560">Oxidoreductase</keyword>
<keyword evidence="7" id="KW-1185">Reference proteome</keyword>
<dbReference type="InterPro" id="IPR023210">
    <property type="entry name" value="NADP_OxRdtase_dom"/>
</dbReference>